<dbReference type="InterPro" id="IPR050248">
    <property type="entry name" value="Polysacc_deacetylase_ArnD"/>
</dbReference>
<dbReference type="SUPFAM" id="SSF88713">
    <property type="entry name" value="Glycoside hydrolase/deacetylase"/>
    <property type="match status" value="1"/>
</dbReference>
<evidence type="ECO:0000256" key="4">
    <source>
        <dbReference type="ARBA" id="ARBA00022723"/>
    </source>
</evidence>
<dbReference type="Proteomes" id="UP001626536">
    <property type="component" value="Chromosome"/>
</dbReference>
<dbReference type="InterPro" id="IPR011330">
    <property type="entry name" value="Glyco_hydro/deAcase_b/a-brl"/>
</dbReference>
<evidence type="ECO:0000256" key="2">
    <source>
        <dbReference type="ARBA" id="ARBA00010973"/>
    </source>
</evidence>
<evidence type="ECO:0000259" key="8">
    <source>
        <dbReference type="Pfam" id="PF01522"/>
    </source>
</evidence>
<keyword evidence="5 9" id="KW-0378">Hydrolase</keyword>
<organism evidence="9 10">
    <name type="scientific">Methylocapsa polymorpha</name>
    <dbReference type="NCBI Taxonomy" id="3080828"/>
    <lineage>
        <taxon>Bacteria</taxon>
        <taxon>Pseudomonadati</taxon>
        <taxon>Pseudomonadota</taxon>
        <taxon>Alphaproteobacteria</taxon>
        <taxon>Hyphomicrobiales</taxon>
        <taxon>Beijerinckiaceae</taxon>
        <taxon>Methylocapsa</taxon>
    </lineage>
</organism>
<dbReference type="InterPro" id="IPR002509">
    <property type="entry name" value="NODB_dom"/>
</dbReference>
<sequence length="310" mass="33314">MKEKRVLATFILAVAFLGLIFLLAHRAAASSARCLPDALGVSRTLELSAQGGWQVGLKTYPRTLALDDHEIVLTFDDGPTHTTAKVLDALAKECVKATFFLVGRNAAAMPSLVRRQIAEGHTVGHHTFSHPGATLRRLGEKAAQNEIEKGFSADDKAAYGAAGAAPRTPFFRFPGFADTPALVEWLSARNIAVFGADVWASDWQPMTPEAQLALVLARLEKEGRGILLFHDSKEQTAAMLPALLRELKQRGFKIVHVKPGAEPPAMQAAPQGWTSETDKIIADVFAKETHAGRKAHGVAPAPQAQPAPAK</sequence>
<keyword evidence="4" id="KW-0479">Metal-binding</keyword>
<proteinExistence type="inferred from homology"/>
<dbReference type="Gene3D" id="3.20.20.370">
    <property type="entry name" value="Glycoside hydrolase/deacetylase"/>
    <property type="match status" value="1"/>
</dbReference>
<gene>
    <name evidence="9" type="ORF">RZS28_18005</name>
</gene>
<name>A0ABZ0HRY7_9HYPH</name>
<evidence type="ECO:0000256" key="5">
    <source>
        <dbReference type="ARBA" id="ARBA00022801"/>
    </source>
</evidence>
<dbReference type="EMBL" id="CP136862">
    <property type="protein sequence ID" value="WOJ89651.1"/>
    <property type="molecule type" value="Genomic_DNA"/>
</dbReference>
<comment type="function">
    <text evidence="1">Is involved in generating a small heat-stable compound (Nod), an acylated oligomer of N-acetylglucosamine, that stimulates mitosis in various plant protoplasts.</text>
</comment>
<evidence type="ECO:0000256" key="3">
    <source>
        <dbReference type="ARBA" id="ARBA00020071"/>
    </source>
</evidence>
<dbReference type="Pfam" id="PF01522">
    <property type="entry name" value="Polysacc_deac_1"/>
    <property type="match status" value="1"/>
</dbReference>
<comment type="similarity">
    <text evidence="2">Belongs to the polysaccharide deacetylase family.</text>
</comment>
<keyword evidence="10" id="KW-1185">Reference proteome</keyword>
<dbReference type="CDD" id="cd10917">
    <property type="entry name" value="CE4_NodB_like_6s_7s"/>
    <property type="match status" value="1"/>
</dbReference>
<dbReference type="RefSeq" id="WP_407339096.1">
    <property type="nucleotide sequence ID" value="NZ_CP136862.1"/>
</dbReference>
<dbReference type="PANTHER" id="PTHR10587:SF133">
    <property type="entry name" value="CHITIN DEACETYLASE 1-RELATED"/>
    <property type="match status" value="1"/>
</dbReference>
<feature type="region of interest" description="Disordered" evidence="7">
    <location>
        <begin position="291"/>
        <end position="310"/>
    </location>
</feature>
<reference evidence="9 10" key="1">
    <citation type="submission" date="2023-10" db="EMBL/GenBank/DDBJ databases">
        <title>Novel methanotroph of the genus Methylocapsa from a subarctic wetland.</title>
        <authorList>
            <person name="Belova S.E."/>
            <person name="Oshkin I.Y."/>
            <person name="Miroshnikov K."/>
            <person name="Dedysh S.N."/>
        </authorList>
    </citation>
    <scope>NUCLEOTIDE SEQUENCE [LARGE SCALE GENOMIC DNA]</scope>
    <source>
        <strain evidence="9 10">RX1</strain>
    </source>
</reference>
<evidence type="ECO:0000256" key="1">
    <source>
        <dbReference type="ARBA" id="ARBA00003236"/>
    </source>
</evidence>
<dbReference type="PANTHER" id="PTHR10587">
    <property type="entry name" value="GLYCOSYL TRANSFERASE-RELATED"/>
    <property type="match status" value="1"/>
</dbReference>
<evidence type="ECO:0000313" key="9">
    <source>
        <dbReference type="EMBL" id="WOJ89651.1"/>
    </source>
</evidence>
<dbReference type="GO" id="GO:0016787">
    <property type="term" value="F:hydrolase activity"/>
    <property type="evidence" value="ECO:0007669"/>
    <property type="project" value="UniProtKB-KW"/>
</dbReference>
<evidence type="ECO:0000256" key="6">
    <source>
        <dbReference type="ARBA" id="ARBA00032976"/>
    </source>
</evidence>
<feature type="domain" description="NodB homology" evidence="8">
    <location>
        <begin position="67"/>
        <end position="175"/>
    </location>
</feature>
<evidence type="ECO:0000256" key="7">
    <source>
        <dbReference type="SAM" id="MobiDB-lite"/>
    </source>
</evidence>
<protein>
    <recommendedName>
        <fullName evidence="3">Chitooligosaccharide deacetylase</fullName>
    </recommendedName>
    <alternativeName>
        <fullName evidence="6">Nodulation protein B</fullName>
    </alternativeName>
</protein>
<evidence type="ECO:0000313" key="10">
    <source>
        <dbReference type="Proteomes" id="UP001626536"/>
    </source>
</evidence>
<accession>A0ABZ0HRY7</accession>